<comment type="caution">
    <text evidence="1">The sequence shown here is derived from an EMBL/GenBank/DDBJ whole genome shotgun (WGS) entry which is preliminary data.</text>
</comment>
<sequence length="171" mass="18937">MINVKITAPGRSARGTQLVQVLEKAAIPLTFLERRHFDEAEGQNILEEAIVVGLQQADYASKFAAMASFNALWRYVESGDVRLQACSCKVTFRVAGDICVVDSSTARLLELVSSSRRSLMSLFSCRTPQELRPPCYIAFPPVALWPGWEGHALDANRRFRQQGVGGYMRAG</sequence>
<name>A0ABP0STH0_9DINO</name>
<keyword evidence="2" id="KW-1185">Reference proteome</keyword>
<dbReference type="EMBL" id="CAXAMN010028173">
    <property type="protein sequence ID" value="CAK9115516.1"/>
    <property type="molecule type" value="Genomic_DNA"/>
</dbReference>
<evidence type="ECO:0000313" key="1">
    <source>
        <dbReference type="EMBL" id="CAK9115516.1"/>
    </source>
</evidence>
<accession>A0ABP0STH0</accession>
<evidence type="ECO:0000313" key="2">
    <source>
        <dbReference type="Proteomes" id="UP001642484"/>
    </source>
</evidence>
<gene>
    <name evidence="1" type="ORF">CCMP2556_LOCUS53382</name>
</gene>
<reference evidence="1 2" key="1">
    <citation type="submission" date="2024-02" db="EMBL/GenBank/DDBJ databases">
        <authorList>
            <person name="Chen Y."/>
            <person name="Shah S."/>
            <person name="Dougan E. K."/>
            <person name="Thang M."/>
            <person name="Chan C."/>
        </authorList>
    </citation>
    <scope>NUCLEOTIDE SEQUENCE [LARGE SCALE GENOMIC DNA]</scope>
</reference>
<protein>
    <submittedName>
        <fullName evidence="1">Uncharacterized protein</fullName>
    </submittedName>
</protein>
<proteinExistence type="predicted"/>
<dbReference type="Proteomes" id="UP001642484">
    <property type="component" value="Unassembled WGS sequence"/>
</dbReference>
<organism evidence="1 2">
    <name type="scientific">Durusdinium trenchii</name>
    <dbReference type="NCBI Taxonomy" id="1381693"/>
    <lineage>
        <taxon>Eukaryota</taxon>
        <taxon>Sar</taxon>
        <taxon>Alveolata</taxon>
        <taxon>Dinophyceae</taxon>
        <taxon>Suessiales</taxon>
        <taxon>Symbiodiniaceae</taxon>
        <taxon>Durusdinium</taxon>
    </lineage>
</organism>